<evidence type="ECO:0000256" key="2">
    <source>
        <dbReference type="ARBA" id="ARBA00022630"/>
    </source>
</evidence>
<sequence>MTDEYDVIVLGSGAAGLTAAFTAASKGATVGLFEKADKLGGTSAWSGGHVWIANNPHMAAAGATDSEEEALRYLGSLGRGVADEALTRAFVRGGPRMVEYLDREAHTGFYVCVGFPDYHPQNPGGKPGGGRTIETPLFPFAELDEWADRVTEGPYLDKSLVMTETLLGSAVPQPPSEQERARRAERDERGLGQGLVGRLLRSALDVGVEPHVSHRATDLILEEGRVVGVVFDTPGGERRVTARQGVILATGGFEWNEEFKAAYLRGALTHPVSIPTNEGDGLVMAMRAGAALQNMREAWWAPVAELPEGVNAMNRVMINADRTRPRSIIVNRRGRRFTNEAASYNAIGGAFHQEDVTAFDYANLPSWLVFDAEYLRRFGSIGRSAEGGTPPWLTEAATLEELAAKIGIPGDELVRTVERWNENVAAGVDPDFHRGESAHDLWWGDPYAKGTIEATLGPIDQGPFFALELHIGSLGTKGGPKVDEHARVIDIDGEPIEGLYAAGNVSSPTGMAYAGAGGTLGPAMVFGFLAGEDVVTLPRRAS</sequence>
<evidence type="ECO:0000313" key="8">
    <source>
        <dbReference type="Proteomes" id="UP001172731"/>
    </source>
</evidence>
<reference evidence="7" key="1">
    <citation type="submission" date="2021-06" db="EMBL/GenBank/DDBJ databases">
        <title>Genome-based taxonomic framework of Microbacterium strains isolated from marine environment, the description of four new species and reclassification of four preexisting species.</title>
        <authorList>
            <person name="Lee S.D."/>
            <person name="Kim S.-M."/>
            <person name="Byeon Y.-S."/>
            <person name="Yang H.L."/>
            <person name="Kim I.S."/>
        </authorList>
    </citation>
    <scope>NUCLEOTIDE SEQUENCE</scope>
    <source>
        <strain evidence="7">KACC 20510</strain>
    </source>
</reference>
<evidence type="ECO:0000313" key="7">
    <source>
        <dbReference type="EMBL" id="MDN4465365.1"/>
    </source>
</evidence>
<feature type="region of interest" description="Disordered" evidence="5">
    <location>
        <begin position="169"/>
        <end position="188"/>
    </location>
</feature>
<gene>
    <name evidence="7" type="ORF">KZC48_13305</name>
</gene>
<evidence type="ECO:0000256" key="4">
    <source>
        <dbReference type="ARBA" id="ARBA00023002"/>
    </source>
</evidence>
<evidence type="ECO:0000256" key="5">
    <source>
        <dbReference type="SAM" id="MobiDB-lite"/>
    </source>
</evidence>
<dbReference type="Proteomes" id="UP001172731">
    <property type="component" value="Unassembled WGS sequence"/>
</dbReference>
<feature type="compositionally biased region" description="Basic and acidic residues" evidence="5">
    <location>
        <begin position="177"/>
        <end position="188"/>
    </location>
</feature>
<dbReference type="RefSeq" id="WP_301135279.1">
    <property type="nucleotide sequence ID" value="NZ_BAAAUQ010000016.1"/>
</dbReference>
<dbReference type="InterPro" id="IPR027477">
    <property type="entry name" value="Succ_DH/fumarate_Rdtase_cat_sf"/>
</dbReference>
<dbReference type="SUPFAM" id="SSF51905">
    <property type="entry name" value="FAD/NAD(P)-binding domain"/>
    <property type="match status" value="1"/>
</dbReference>
<dbReference type="PANTHER" id="PTHR43400:SF10">
    <property type="entry name" value="3-OXOSTEROID 1-DEHYDROGENASE"/>
    <property type="match status" value="1"/>
</dbReference>
<organism evidence="7 8">
    <name type="scientific">Microbacterium aurantiacum</name>
    <dbReference type="NCBI Taxonomy" id="162393"/>
    <lineage>
        <taxon>Bacteria</taxon>
        <taxon>Bacillati</taxon>
        <taxon>Actinomycetota</taxon>
        <taxon>Actinomycetes</taxon>
        <taxon>Micrococcales</taxon>
        <taxon>Microbacteriaceae</taxon>
        <taxon>Microbacterium</taxon>
    </lineage>
</organism>
<dbReference type="PANTHER" id="PTHR43400">
    <property type="entry name" value="FUMARATE REDUCTASE"/>
    <property type="match status" value="1"/>
</dbReference>
<feature type="domain" description="FAD-dependent oxidoreductase 2 FAD-binding" evidence="6">
    <location>
        <begin position="6"/>
        <end position="520"/>
    </location>
</feature>
<dbReference type="SUPFAM" id="SSF56425">
    <property type="entry name" value="Succinate dehydrogenase/fumarate reductase flavoprotein, catalytic domain"/>
    <property type="match status" value="1"/>
</dbReference>
<proteinExistence type="predicted"/>
<name>A0ABT8FVW6_9MICO</name>
<keyword evidence="2" id="KW-0285">Flavoprotein</keyword>
<protein>
    <submittedName>
        <fullName evidence="7">FAD-dependent oxidoreductase</fullName>
    </submittedName>
</protein>
<dbReference type="EMBL" id="JAHWXI010000018">
    <property type="protein sequence ID" value="MDN4465365.1"/>
    <property type="molecule type" value="Genomic_DNA"/>
</dbReference>
<dbReference type="Pfam" id="PF00890">
    <property type="entry name" value="FAD_binding_2"/>
    <property type="match status" value="1"/>
</dbReference>
<accession>A0ABT8FVW6</accession>
<evidence type="ECO:0000256" key="1">
    <source>
        <dbReference type="ARBA" id="ARBA00001974"/>
    </source>
</evidence>
<keyword evidence="4" id="KW-0560">Oxidoreductase</keyword>
<evidence type="ECO:0000256" key="3">
    <source>
        <dbReference type="ARBA" id="ARBA00022827"/>
    </source>
</evidence>
<dbReference type="Gene3D" id="3.50.50.60">
    <property type="entry name" value="FAD/NAD(P)-binding domain"/>
    <property type="match status" value="2"/>
</dbReference>
<keyword evidence="3" id="KW-0274">FAD</keyword>
<comment type="caution">
    <text evidence="7">The sequence shown here is derived from an EMBL/GenBank/DDBJ whole genome shotgun (WGS) entry which is preliminary data.</text>
</comment>
<keyword evidence="8" id="KW-1185">Reference proteome</keyword>
<dbReference type="PRINTS" id="PR00469">
    <property type="entry name" value="PNDRDTASEII"/>
</dbReference>
<dbReference type="InterPro" id="IPR036188">
    <property type="entry name" value="FAD/NAD-bd_sf"/>
</dbReference>
<dbReference type="InterPro" id="IPR050315">
    <property type="entry name" value="FAD-oxidoreductase_2"/>
</dbReference>
<dbReference type="InterPro" id="IPR003953">
    <property type="entry name" value="FAD-dep_OxRdtase_2_FAD-bd"/>
</dbReference>
<evidence type="ECO:0000259" key="6">
    <source>
        <dbReference type="Pfam" id="PF00890"/>
    </source>
</evidence>
<comment type="cofactor">
    <cofactor evidence="1">
        <name>FAD</name>
        <dbReference type="ChEBI" id="CHEBI:57692"/>
    </cofactor>
</comment>